<evidence type="ECO:0000256" key="1">
    <source>
        <dbReference type="SAM" id="MobiDB-lite"/>
    </source>
</evidence>
<proteinExistence type="predicted"/>
<sequence>MYLCWRERTLIAGLLLAETATPPSGDAPSGVLLRKERSIAGSEGIARCSLLAGVAILPDQRRRKEKGRVRGPGQLVFFQSPLIGHSPKYLEWCLASLAGHQLNAGSSWTSCTGEARRRRNVSRADSRSAAVAPDSGKDRGPTAPTVMGNATGVVRNLAVIILAAILRRTGGKVTGRCQELPWNVQRGGMSIEQGAVETGTTRFFYSASQLKGSLIFMVAWGEMYMPWPSWRPSWPSQSESRLPTTPKQGRNPHVRLNCCISDHLIFRVPDTWYTGGMVIVVTWIEARSRLINVDDVLNPSMTDHAMRSVMGSEREPWMECLMSGGGFSSTARGVNDDSPIDRVQDPHPSIMMVVRGTGGQCRVGGMKLAVARVADHETGKRHLVAVPVWRVAGTFFTWGIHYSIGCVVHRNLKPARIQARVPCWWRGQRGGESHRASSQRR</sequence>
<evidence type="ECO:0000313" key="2">
    <source>
        <dbReference type="EMBL" id="RDH17018.1"/>
    </source>
</evidence>
<name>A0A370BRI6_ASPNG</name>
<dbReference type="EMBL" id="KZ851934">
    <property type="protein sequence ID" value="RDH17018.1"/>
    <property type="molecule type" value="Genomic_DNA"/>
</dbReference>
<organism evidence="2 3">
    <name type="scientific">Aspergillus niger ATCC 13496</name>
    <dbReference type="NCBI Taxonomy" id="1353008"/>
    <lineage>
        <taxon>Eukaryota</taxon>
        <taxon>Fungi</taxon>
        <taxon>Dikarya</taxon>
        <taxon>Ascomycota</taxon>
        <taxon>Pezizomycotina</taxon>
        <taxon>Eurotiomycetes</taxon>
        <taxon>Eurotiomycetidae</taxon>
        <taxon>Eurotiales</taxon>
        <taxon>Aspergillaceae</taxon>
        <taxon>Aspergillus</taxon>
        <taxon>Aspergillus subgen. Circumdati</taxon>
    </lineage>
</organism>
<dbReference type="Proteomes" id="UP000253845">
    <property type="component" value="Unassembled WGS sequence"/>
</dbReference>
<reference evidence="2 3" key="1">
    <citation type="submission" date="2018-07" db="EMBL/GenBank/DDBJ databases">
        <title>Section-level genome sequencing of Aspergillus section Nigri to investigate inter- and intra-species variation.</title>
        <authorList>
            <consortium name="DOE Joint Genome Institute"/>
            <person name="Vesth T.C."/>
            <person name="Nybo J.L."/>
            <person name="Theobald S."/>
            <person name="Frisvad J.C."/>
            <person name="Larsen T.O."/>
            <person name="Nielsen K.F."/>
            <person name="Hoof J.B."/>
            <person name="Brandl J."/>
            <person name="Salamov A."/>
            <person name="Riley R."/>
            <person name="Gladden J.M."/>
            <person name="Phatale P."/>
            <person name="Nielsen M.T."/>
            <person name="Lyhne E.K."/>
            <person name="Kogle M.E."/>
            <person name="Strasser K."/>
            <person name="McDonnell E."/>
            <person name="Barry K."/>
            <person name="Clum A."/>
            <person name="Chen C."/>
            <person name="Nolan M."/>
            <person name="Sandor L."/>
            <person name="Kuo A."/>
            <person name="Lipzen A."/>
            <person name="Hainaut M."/>
            <person name="Drula E."/>
            <person name="Tsang A."/>
            <person name="Magnuson J.K."/>
            <person name="Henrissat B."/>
            <person name="Wiebenga A."/>
            <person name="Simmons B.A."/>
            <person name="Makela M.R."/>
            <person name="De vries R.P."/>
            <person name="Grigoriev I.V."/>
            <person name="Mortensen U.H."/>
            <person name="Baker S.E."/>
            <person name="Andersen M.R."/>
        </authorList>
    </citation>
    <scope>NUCLEOTIDE SEQUENCE [LARGE SCALE GENOMIC DNA]</scope>
    <source>
        <strain evidence="2 3">ATCC 13496</strain>
    </source>
</reference>
<protein>
    <submittedName>
        <fullName evidence="2">Uncharacterized protein</fullName>
    </submittedName>
</protein>
<evidence type="ECO:0000313" key="3">
    <source>
        <dbReference type="Proteomes" id="UP000253845"/>
    </source>
</evidence>
<dbReference type="VEuPathDB" id="FungiDB:M747DRAFT_243879"/>
<dbReference type="AlphaFoldDB" id="A0A370BRI6"/>
<gene>
    <name evidence="2" type="ORF">M747DRAFT_243879</name>
</gene>
<feature type="region of interest" description="Disordered" evidence="1">
    <location>
        <begin position="117"/>
        <end position="147"/>
    </location>
</feature>
<accession>A0A370BRI6</accession>